<dbReference type="SUPFAM" id="SSF141986">
    <property type="entry name" value="LD-carboxypeptidase A C-terminal domain-like"/>
    <property type="match status" value="1"/>
</dbReference>
<feature type="domain" description="LD-carboxypeptidase C-terminal" evidence="5">
    <location>
        <begin position="216"/>
        <end position="330"/>
    </location>
</feature>
<dbReference type="Proteomes" id="UP000014411">
    <property type="component" value="Unassembled WGS sequence"/>
</dbReference>
<organism evidence="6 7">
    <name type="scientific">Rhizobium grahamii CCGE 502</name>
    <dbReference type="NCBI Taxonomy" id="990285"/>
    <lineage>
        <taxon>Bacteria</taxon>
        <taxon>Pseudomonadati</taxon>
        <taxon>Pseudomonadota</taxon>
        <taxon>Alphaproteobacteria</taxon>
        <taxon>Hyphomicrobiales</taxon>
        <taxon>Rhizobiaceae</taxon>
        <taxon>Rhizobium/Agrobacterium group</taxon>
        <taxon>Rhizobium</taxon>
    </lineage>
</organism>
<evidence type="ECO:0000313" key="6">
    <source>
        <dbReference type="EMBL" id="EPE94378.1"/>
    </source>
</evidence>
<evidence type="ECO:0000259" key="5">
    <source>
        <dbReference type="Pfam" id="PF17676"/>
    </source>
</evidence>
<dbReference type="PANTHER" id="PTHR30237">
    <property type="entry name" value="MURAMOYLTETRAPEPTIDE CARBOXYPEPTIDASE"/>
    <property type="match status" value="1"/>
</dbReference>
<keyword evidence="6" id="KW-0614">Plasmid</keyword>
<keyword evidence="2" id="KW-0378">Hydrolase</keyword>
<dbReference type="InterPro" id="IPR040921">
    <property type="entry name" value="Peptidase_S66C"/>
</dbReference>
<dbReference type="Gene3D" id="3.50.30.60">
    <property type="entry name" value="LD-carboxypeptidase A C-terminal domain-like"/>
    <property type="match status" value="1"/>
</dbReference>
<dbReference type="Pfam" id="PF02016">
    <property type="entry name" value="Peptidase_S66"/>
    <property type="match status" value="1"/>
</dbReference>
<reference evidence="6 7" key="1">
    <citation type="journal article" date="2012" name="J. Bacteriol.">
        <title>Genome sequence of Rhizobium grahamii CCGE502, a broad-host-range symbiont with low nodulation competitiveness in Phaseolus vulgaris.</title>
        <authorList>
            <person name="Althabegoiti M.J."/>
            <person name="Lozano L."/>
            <person name="Torres-Tejerizo G."/>
            <person name="Ormeno-Orrillo E."/>
            <person name="Rogel M.A."/>
            <person name="Gonzalez V."/>
            <person name="Martinez-Romero E."/>
        </authorList>
    </citation>
    <scope>NUCLEOTIDE SEQUENCE [LARGE SCALE GENOMIC DNA]</scope>
    <source>
        <strain evidence="6 7">CCGE 502</strain>
        <plasmid evidence="6">pRg502b</plasmid>
    </source>
</reference>
<comment type="similarity">
    <text evidence="1">Belongs to the peptidase S66 family.</text>
</comment>
<proteinExistence type="inferred from homology"/>
<evidence type="ECO:0000259" key="4">
    <source>
        <dbReference type="Pfam" id="PF02016"/>
    </source>
</evidence>
<keyword evidence="7" id="KW-1185">Reference proteome</keyword>
<evidence type="ECO:0000313" key="7">
    <source>
        <dbReference type="Proteomes" id="UP000014411"/>
    </source>
</evidence>
<dbReference type="RefSeq" id="WP_016558268.1">
    <property type="nucleotide sequence ID" value="NZ_AEYE02000036.1"/>
</dbReference>
<dbReference type="Gene3D" id="3.40.50.10740">
    <property type="entry name" value="Class I glutamine amidotransferase-like"/>
    <property type="match status" value="1"/>
</dbReference>
<dbReference type="Pfam" id="PF17676">
    <property type="entry name" value="Peptidase_S66C"/>
    <property type="match status" value="1"/>
</dbReference>
<dbReference type="InterPro" id="IPR027461">
    <property type="entry name" value="Carboxypeptidase_A_C_sf"/>
</dbReference>
<dbReference type="GO" id="GO:0016787">
    <property type="term" value="F:hydrolase activity"/>
    <property type="evidence" value="ECO:0007669"/>
    <property type="project" value="UniProtKB-KW"/>
</dbReference>
<protein>
    <submittedName>
        <fullName evidence="6">MccF-like protein</fullName>
    </submittedName>
</protein>
<evidence type="ECO:0000256" key="3">
    <source>
        <dbReference type="SAM" id="MobiDB-lite"/>
    </source>
</evidence>
<gene>
    <name evidence="6" type="ORF">RGCCGE502_31872</name>
</gene>
<feature type="region of interest" description="Disordered" evidence="3">
    <location>
        <begin position="178"/>
        <end position="205"/>
    </location>
</feature>
<dbReference type="PANTHER" id="PTHR30237:SF4">
    <property type="entry name" value="LD-CARBOXYPEPTIDASE C-TERMINAL DOMAIN-CONTAINING PROTEIN"/>
    <property type="match status" value="1"/>
</dbReference>
<dbReference type="SUPFAM" id="SSF52317">
    <property type="entry name" value="Class I glutamine amidotransferase-like"/>
    <property type="match status" value="1"/>
</dbReference>
<dbReference type="InterPro" id="IPR027478">
    <property type="entry name" value="LdcA_N"/>
</dbReference>
<name>S3I409_9HYPH</name>
<dbReference type="InterPro" id="IPR029062">
    <property type="entry name" value="Class_I_gatase-like"/>
</dbReference>
<geneLocation type="plasmid" evidence="6">
    <name>pRg502b</name>
</geneLocation>
<dbReference type="HOGENOM" id="CLU_034346_1_1_5"/>
<dbReference type="EMBL" id="AEYE02000036">
    <property type="protein sequence ID" value="EPE94378.1"/>
    <property type="molecule type" value="Genomic_DNA"/>
</dbReference>
<evidence type="ECO:0000256" key="2">
    <source>
        <dbReference type="ARBA" id="ARBA00022801"/>
    </source>
</evidence>
<dbReference type="InterPro" id="IPR003507">
    <property type="entry name" value="S66_fam"/>
</dbReference>
<feature type="domain" description="LD-carboxypeptidase N-terminal" evidence="4">
    <location>
        <begin position="19"/>
        <end position="142"/>
    </location>
</feature>
<dbReference type="InterPro" id="IPR040449">
    <property type="entry name" value="Peptidase_S66_N"/>
</dbReference>
<evidence type="ECO:0000256" key="1">
    <source>
        <dbReference type="ARBA" id="ARBA00010233"/>
    </source>
</evidence>
<accession>S3I409</accession>
<dbReference type="PIRSF" id="PIRSF028757">
    <property type="entry name" value="LD-carboxypeptidase"/>
    <property type="match status" value="1"/>
</dbReference>
<comment type="caution">
    <text evidence="6">The sequence shown here is derived from an EMBL/GenBank/DDBJ whole genome shotgun (WGS) entry which is preliminary data.</text>
</comment>
<sequence length="354" mass="37339">MTNPPPRLLAHAIGPHPRIAIIAPSWGGIGSLPSRAARALAALSTLGAEPVLMPHAASAADVARPWVSAGARERAADLHAAFADPSIDAVLCAIGGDHSAQLLPSIDMGVIAASPKPLCGYSDATVLLHAIHHETGLVCFYGPSLLPQFGEIDGLDAEVIEHLCRTIVHGDTAPGNIPDIGWQADEPRELSDREHRPRRRRAAEPRRALRVGHAIGRLMPACLPSLQHLIGTPWQPRLAGTLLALDVPGEGYDIRRADADLTHLANAGVLTEIASLVLGRSDGWSATDVDRFDKIAIELTAPTKIPVLAGIACSHASPMLTLPIGALAELDGLHLRILEPVVAGRPDDRHGDRG</sequence>
<dbReference type="AlphaFoldDB" id="S3I409"/>
<feature type="compositionally biased region" description="Basic and acidic residues" evidence="3">
    <location>
        <begin position="185"/>
        <end position="195"/>
    </location>
</feature>